<accession>A0A9P8A124</accession>
<evidence type="ECO:0000256" key="1">
    <source>
        <dbReference type="SAM" id="MobiDB-lite"/>
    </source>
</evidence>
<feature type="compositionally biased region" description="Basic and acidic residues" evidence="1">
    <location>
        <begin position="51"/>
        <end position="62"/>
    </location>
</feature>
<organism evidence="2 3">
    <name type="scientific">Mortierella alpina</name>
    <name type="common">Oleaginous fungus</name>
    <name type="synonym">Mortierella renispora</name>
    <dbReference type="NCBI Taxonomy" id="64518"/>
    <lineage>
        <taxon>Eukaryota</taxon>
        <taxon>Fungi</taxon>
        <taxon>Fungi incertae sedis</taxon>
        <taxon>Mucoromycota</taxon>
        <taxon>Mortierellomycotina</taxon>
        <taxon>Mortierellomycetes</taxon>
        <taxon>Mortierellales</taxon>
        <taxon>Mortierellaceae</taxon>
        <taxon>Mortierella</taxon>
    </lineage>
</organism>
<gene>
    <name evidence="2" type="ORF">KVV02_003738</name>
</gene>
<protein>
    <submittedName>
        <fullName evidence="2">Uncharacterized protein</fullName>
    </submittedName>
</protein>
<dbReference type="Proteomes" id="UP000717515">
    <property type="component" value="Unassembled WGS sequence"/>
</dbReference>
<proteinExistence type="predicted"/>
<sequence>MRNIMFNYLPSWAASRHFIKAAAYRPQASFLPQVPPRGTGEVLPQMPSKRYAAEQEKAKQHQDAPSSRPATAV</sequence>
<evidence type="ECO:0000313" key="3">
    <source>
        <dbReference type="Proteomes" id="UP000717515"/>
    </source>
</evidence>
<dbReference type="EMBL" id="JAIFTL010000148">
    <property type="protein sequence ID" value="KAG9322412.1"/>
    <property type="molecule type" value="Genomic_DNA"/>
</dbReference>
<feature type="compositionally biased region" description="Polar residues" evidence="1">
    <location>
        <begin position="63"/>
        <end position="73"/>
    </location>
</feature>
<dbReference type="AlphaFoldDB" id="A0A9P8A124"/>
<reference evidence="2" key="1">
    <citation type="submission" date="2021-07" db="EMBL/GenBank/DDBJ databases">
        <title>Draft genome of Mortierella alpina, strain LL118, isolated from an aspen leaf litter sample.</title>
        <authorList>
            <person name="Yang S."/>
            <person name="Vinatzer B.A."/>
        </authorList>
    </citation>
    <scope>NUCLEOTIDE SEQUENCE</scope>
    <source>
        <strain evidence="2">LL118</strain>
    </source>
</reference>
<evidence type="ECO:0000313" key="2">
    <source>
        <dbReference type="EMBL" id="KAG9322412.1"/>
    </source>
</evidence>
<name>A0A9P8A124_MORAP</name>
<comment type="caution">
    <text evidence="2">The sequence shown here is derived from an EMBL/GenBank/DDBJ whole genome shotgun (WGS) entry which is preliminary data.</text>
</comment>
<feature type="region of interest" description="Disordered" evidence="1">
    <location>
        <begin position="30"/>
        <end position="73"/>
    </location>
</feature>